<comment type="caution">
    <text evidence="1">The sequence shown here is derived from an EMBL/GenBank/DDBJ whole genome shotgun (WGS) entry which is preliminary data.</text>
</comment>
<organism evidence="1 2">
    <name type="scientific">Diversispora eburnea</name>
    <dbReference type="NCBI Taxonomy" id="1213867"/>
    <lineage>
        <taxon>Eukaryota</taxon>
        <taxon>Fungi</taxon>
        <taxon>Fungi incertae sedis</taxon>
        <taxon>Mucoromycota</taxon>
        <taxon>Glomeromycotina</taxon>
        <taxon>Glomeromycetes</taxon>
        <taxon>Diversisporales</taxon>
        <taxon>Diversisporaceae</taxon>
        <taxon>Diversispora</taxon>
    </lineage>
</organism>
<dbReference type="EMBL" id="CAJVPK010001684">
    <property type="protein sequence ID" value="CAG8595362.1"/>
    <property type="molecule type" value="Genomic_DNA"/>
</dbReference>
<reference evidence="1" key="1">
    <citation type="submission" date="2021-06" db="EMBL/GenBank/DDBJ databases">
        <authorList>
            <person name="Kallberg Y."/>
            <person name="Tangrot J."/>
            <person name="Rosling A."/>
        </authorList>
    </citation>
    <scope>NUCLEOTIDE SEQUENCE</scope>
    <source>
        <strain evidence="1">AZ414A</strain>
    </source>
</reference>
<feature type="non-terminal residue" evidence="1">
    <location>
        <position position="74"/>
    </location>
</feature>
<accession>A0A9N9GDS9</accession>
<dbReference type="OrthoDB" id="2410485at2759"/>
<gene>
    <name evidence="1" type="ORF">DEBURN_LOCUS9259</name>
</gene>
<proteinExistence type="predicted"/>
<keyword evidence="2" id="KW-1185">Reference proteome</keyword>
<sequence length="74" mass="8423">MPCYADMIIKINQVRQSDKDGSSLTVVWAVGTYPVGIDDCEMELVLFVPMSHYDRDPNIQSVFRKDEYYSVGGK</sequence>
<dbReference type="AlphaFoldDB" id="A0A9N9GDS9"/>
<evidence type="ECO:0000313" key="1">
    <source>
        <dbReference type="EMBL" id="CAG8595362.1"/>
    </source>
</evidence>
<dbReference type="Proteomes" id="UP000789706">
    <property type="component" value="Unassembled WGS sequence"/>
</dbReference>
<protein>
    <submittedName>
        <fullName evidence="1">3787_t:CDS:1</fullName>
    </submittedName>
</protein>
<evidence type="ECO:0000313" key="2">
    <source>
        <dbReference type="Proteomes" id="UP000789706"/>
    </source>
</evidence>
<name>A0A9N9GDS9_9GLOM</name>